<feature type="region of interest" description="Disordered" evidence="1">
    <location>
        <begin position="885"/>
        <end position="922"/>
    </location>
</feature>
<dbReference type="SUPFAM" id="SSF56059">
    <property type="entry name" value="Glutathione synthetase ATP-binding domain-like"/>
    <property type="match status" value="1"/>
</dbReference>
<evidence type="ECO:0000313" key="4">
    <source>
        <dbReference type="EMBL" id="SEQ01374.1"/>
    </source>
</evidence>
<organism evidence="4 5">
    <name type="scientific">Microlunatus flavus</name>
    <dbReference type="NCBI Taxonomy" id="1036181"/>
    <lineage>
        <taxon>Bacteria</taxon>
        <taxon>Bacillati</taxon>
        <taxon>Actinomycetota</taxon>
        <taxon>Actinomycetes</taxon>
        <taxon>Propionibacteriales</taxon>
        <taxon>Propionibacteriaceae</taxon>
        <taxon>Microlunatus</taxon>
    </lineage>
</organism>
<dbReference type="InterPro" id="IPR007296">
    <property type="entry name" value="DUF403"/>
</dbReference>
<evidence type="ECO:0000259" key="3">
    <source>
        <dbReference type="Pfam" id="PF14403"/>
    </source>
</evidence>
<feature type="domain" description="DUF403" evidence="2">
    <location>
        <begin position="554"/>
        <end position="886"/>
    </location>
</feature>
<dbReference type="InterPro" id="IPR025841">
    <property type="entry name" value="CP_ATPgrasp_2"/>
</dbReference>
<feature type="region of interest" description="Disordered" evidence="1">
    <location>
        <begin position="1"/>
        <end position="30"/>
    </location>
</feature>
<sequence length="942" mass="101361">MTVVDSPLNRYLDAARQPDAEQAGAPVDAERGAAFDELAAPDGTPRPAWAALVDDLARATDDLASARREVARLLEDDNVTYTPSPTSAHSVADLREESGAAQPALEQPRPWRLDPIPLVLHDREWATLEAGVVQRAELLDAVLADLYGARRLLARGQLPPAVVLDHEEYLRPVVGAEHVVDQRLFMTAADLGRDATGAWKVISDRTQAPSGAGYAMQNRRVVSRVLPEIYHAAHLHRLTPFFQAMRVALVESAPSTVEDPRVVVLSPGTHSETAFDQAFVASLLGFPLLEGSDLLVRDGRVWMRVLGRLEQVDVILRRVDSTWMDALELRGGSRLGVTGLLECVRQGTVSVVNTIGSGVLENPALLPFLPDLCERLLGEPLRLPSVDTWWCGDREGLAYVRGHLDELVVRAVNRGAGRSVVGSALSRDQRERLLARIDAAPHRFVGQEVLPLSSAPTVPDDTDAGGALVRRSVVLRSFAVRSGSSYTAMLGGLARTNDEHATDRGALVTAPDGGVAKDVWVVSSEPVPASRSASTRSRADEGSAIAPGAAAAAMVPRVLSDLYWFGRYAERAEDLLRIVLVSRTVMLETDADVRPGHALDVLLRAVTHVSTTYPGFVGALGPDGSLAERRAAVMPELRSLLLDRRRAGSVAQSVAALGATAQGVRDQLSEDVWMVLADVERALGTLAGQPRDQGLHLVEAGERVLSGLLALTGIAGENMVRDPGWLLLDTGRGLERALQVLSLLRATLVDSYGPDVDRVVVEAALTSSESIVTFRRRYRGRSGVSAVLELMVLDPSNPRSVAYQLQRMQADLRAVPSTSPTARPLRLLDNLAEQVRTADPVALATVTRPDDGADADLPARRDALEAFCAELHAGLRDLSTAIRDQYHEPPPTQQSLPRQQALRRGPGAPRETLTDDSQIGLGAVVPQRFAGAASERRAGGAR</sequence>
<proteinExistence type="predicted"/>
<dbReference type="Proteomes" id="UP000198504">
    <property type="component" value="Unassembled WGS sequence"/>
</dbReference>
<dbReference type="Gene3D" id="3.40.50.11290">
    <property type="match status" value="1"/>
</dbReference>
<name>A0A1H9CJN7_9ACTN</name>
<evidence type="ECO:0000256" key="1">
    <source>
        <dbReference type="SAM" id="MobiDB-lite"/>
    </source>
</evidence>
<evidence type="ECO:0000313" key="5">
    <source>
        <dbReference type="Proteomes" id="UP000198504"/>
    </source>
</evidence>
<keyword evidence="5" id="KW-1185">Reference proteome</keyword>
<dbReference type="STRING" id="1036181.SAMN05421756_102233"/>
<dbReference type="PANTHER" id="PTHR34595:SF2">
    <property type="entry name" value="BLR2978 PROTEIN"/>
    <property type="match status" value="1"/>
</dbReference>
<dbReference type="Pfam" id="PF04168">
    <property type="entry name" value="Alpha-E"/>
    <property type="match status" value="1"/>
</dbReference>
<dbReference type="Pfam" id="PF14403">
    <property type="entry name" value="CP_ATPgrasp_2"/>
    <property type="match status" value="1"/>
</dbReference>
<dbReference type="PANTHER" id="PTHR34595">
    <property type="entry name" value="BLR5612 PROTEIN"/>
    <property type="match status" value="1"/>
</dbReference>
<dbReference type="Gene3D" id="3.30.1490.270">
    <property type="match status" value="1"/>
</dbReference>
<feature type="domain" description="Circularly permuted ATP-grasp type 2" evidence="3">
    <location>
        <begin position="117"/>
        <end position="496"/>
    </location>
</feature>
<protein>
    <submittedName>
        <fullName evidence="4">Uncharacterized conserved protein, circularly permuted ATPgrasp superfamily</fullName>
    </submittedName>
</protein>
<evidence type="ECO:0000259" key="2">
    <source>
        <dbReference type="Pfam" id="PF04168"/>
    </source>
</evidence>
<reference evidence="5" key="1">
    <citation type="submission" date="2016-10" db="EMBL/GenBank/DDBJ databases">
        <authorList>
            <person name="Varghese N."/>
            <person name="Submissions S."/>
        </authorList>
    </citation>
    <scope>NUCLEOTIDE SEQUENCE [LARGE SCALE GENOMIC DNA]</scope>
    <source>
        <strain evidence="5">CGMCC 4.6856</strain>
    </source>
</reference>
<dbReference type="AlphaFoldDB" id="A0A1H9CJN7"/>
<accession>A0A1H9CJN7</accession>
<gene>
    <name evidence="4" type="ORF">SAMN05421756_102233</name>
</gene>
<dbReference type="InterPro" id="IPR051680">
    <property type="entry name" value="ATP-dep_Glu-Cys_Ligase-2"/>
</dbReference>
<dbReference type="EMBL" id="FOFA01000002">
    <property type="protein sequence ID" value="SEQ01374.1"/>
    <property type="molecule type" value="Genomic_DNA"/>
</dbReference>